<evidence type="ECO:0000313" key="1">
    <source>
        <dbReference type="EMBL" id="RAQ94026.1"/>
    </source>
</evidence>
<reference evidence="1 2" key="1">
    <citation type="submission" date="2016-08" db="EMBL/GenBank/DDBJ databases">
        <title>Analysis of Carbohydrate Active Enzymes in Thermogemmatispora T81 Reveals Carbohydrate Degradation Ability.</title>
        <authorList>
            <person name="Tomazini A."/>
            <person name="Lal S."/>
            <person name="Stott M."/>
            <person name="Henrissat B."/>
            <person name="Polikarpov I."/>
            <person name="Sparling R."/>
            <person name="Levin D.B."/>
        </authorList>
    </citation>
    <scope>NUCLEOTIDE SEQUENCE [LARGE SCALE GENOMIC DNA]</scope>
    <source>
        <strain evidence="1 2">T81</strain>
    </source>
</reference>
<name>A0A328V8T1_9CHLR</name>
<dbReference type="OrthoDB" id="165959at2"/>
<dbReference type="GO" id="GO:0046914">
    <property type="term" value="F:transition metal ion binding"/>
    <property type="evidence" value="ECO:0007669"/>
    <property type="project" value="InterPro"/>
</dbReference>
<accession>A0A328V8T1</accession>
<sequence length="72" mass="8450">MSWKMINRILGLASVNQNFRQQLQRDPRATLEAYGFELTSEELEAICSYASLPFLQFCRRLMEDFGQDETIQ</sequence>
<dbReference type="InterPro" id="IPR036648">
    <property type="entry name" value="CN_Hdrase_a/SCN_Hdrase_g_sf"/>
</dbReference>
<dbReference type="RefSeq" id="WP_112425587.1">
    <property type="nucleotide sequence ID" value="NZ_MCIF01000002.1"/>
</dbReference>
<evidence type="ECO:0008006" key="3">
    <source>
        <dbReference type="Google" id="ProtNLM"/>
    </source>
</evidence>
<evidence type="ECO:0000313" key="2">
    <source>
        <dbReference type="Proteomes" id="UP000248706"/>
    </source>
</evidence>
<protein>
    <recommendedName>
        <fullName evidence="3">Extradiol ring-cleavage dioxygenase LigAB LigA subunit domain-containing protein</fullName>
    </recommendedName>
</protein>
<keyword evidence="2" id="KW-1185">Reference proteome</keyword>
<organism evidence="1 2">
    <name type="scientific">Thermogemmatispora tikiterensis</name>
    <dbReference type="NCBI Taxonomy" id="1825093"/>
    <lineage>
        <taxon>Bacteria</taxon>
        <taxon>Bacillati</taxon>
        <taxon>Chloroflexota</taxon>
        <taxon>Ktedonobacteria</taxon>
        <taxon>Thermogemmatisporales</taxon>
        <taxon>Thermogemmatisporaceae</taxon>
        <taxon>Thermogemmatispora</taxon>
    </lineage>
</organism>
<dbReference type="NCBIfam" id="NF038399">
    <property type="entry name" value="NH_RiPP_Os17"/>
    <property type="match status" value="1"/>
</dbReference>
<dbReference type="EMBL" id="MCIF01000002">
    <property type="protein sequence ID" value="RAQ94026.1"/>
    <property type="molecule type" value="Genomic_DNA"/>
</dbReference>
<comment type="caution">
    <text evidence="1">The sequence shown here is derived from an EMBL/GenBank/DDBJ whole genome shotgun (WGS) entry which is preliminary data.</text>
</comment>
<dbReference type="SUPFAM" id="SSF56209">
    <property type="entry name" value="Nitrile hydratase alpha chain"/>
    <property type="match status" value="1"/>
</dbReference>
<dbReference type="Proteomes" id="UP000248706">
    <property type="component" value="Unassembled WGS sequence"/>
</dbReference>
<gene>
    <name evidence="1" type="ORF">A4R35_00680</name>
</gene>
<dbReference type="GO" id="GO:0003824">
    <property type="term" value="F:catalytic activity"/>
    <property type="evidence" value="ECO:0007669"/>
    <property type="project" value="InterPro"/>
</dbReference>
<dbReference type="AlphaFoldDB" id="A0A328V8T1"/>
<proteinExistence type="predicted"/>